<dbReference type="EMBL" id="LROM01000062">
    <property type="protein sequence ID" value="OFA07224.1"/>
    <property type="molecule type" value="Genomic_DNA"/>
</dbReference>
<evidence type="ECO:0000256" key="1">
    <source>
        <dbReference type="SAM" id="MobiDB-lite"/>
    </source>
</evidence>
<proteinExistence type="predicted"/>
<gene>
    <name evidence="2" type="ORF">DUPY_13310</name>
</gene>
<protein>
    <submittedName>
        <fullName evidence="2">Uncharacterized protein</fullName>
    </submittedName>
</protein>
<dbReference type="AntiFam" id="ANF00201">
    <property type="entry name" value="Shadow ORF (opposite gacS)"/>
</dbReference>
<feature type="region of interest" description="Disordered" evidence="1">
    <location>
        <begin position="429"/>
        <end position="451"/>
    </location>
</feature>
<sequence length="489" mass="52548">MLARGRAIGLRERVEDAPARLVGHANAGVVHFEAQGHALGVLGRHHHLDRDLAAVGKFDSVAQQVEDHLAQPVGVAADGDRDVAGHVQFQPQALGLGLRRKHVVDIGQQVAEIELDIFDRELAGFDLGKVEDVVDDHQQVLARALDHAGVVALLFRQARGQQQLRHAQHAVHRGADLVAHGGQEGALRLAGGLGRVLGLFQLLGAHAHLAFELVAVLGQGAVARLHLGQHVVEAVDQRTEVVAALVQDAFGRLAAADQLRGGDQARHRFRHAATRTGGNQQRRHEGKQGRNAGGAQAFQDLEPHRQGAALEHDHAARLAPDQDRPDHPIDRLPQRAVATNAAADAVGWQHVRCCLARPQARRTVARQQRAVAVVHGCLQQLAIMAKRLQLPGELLAVGALEHAFASSAEHRRQRGQPVALVFLAVQHRGGGKREQHQQQRAAGREHGKDGQSLAEARTFVAGHCGGTLQRWTPKSSARAGSSLVPVGKI</sequence>
<dbReference type="Proteomes" id="UP000175989">
    <property type="component" value="Unassembled WGS sequence"/>
</dbReference>
<evidence type="ECO:0000313" key="3">
    <source>
        <dbReference type="Proteomes" id="UP000175989"/>
    </source>
</evidence>
<reference evidence="3" key="1">
    <citation type="journal article" date="2016" name="Front. Microbiol.">
        <title>Molecular Keys to the Janthinobacterium and Duganella spp. Interaction with the Plant Pathogen Fusarium graminearum.</title>
        <authorList>
            <person name="Haack F.S."/>
            <person name="Poehlein A."/>
            <person name="Kroger C."/>
            <person name="Voigt C.A."/>
            <person name="Piepenbring M."/>
            <person name="Bode H.B."/>
            <person name="Daniel R."/>
            <person name="Schafer W."/>
            <person name="Streit W.R."/>
        </authorList>
    </citation>
    <scope>NUCLEOTIDE SEQUENCE [LARGE SCALE GENOMIC DNA]</scope>
    <source>
        <strain evidence="3">T54</strain>
    </source>
</reference>
<feature type="region of interest" description="Disordered" evidence="1">
    <location>
        <begin position="272"/>
        <end position="293"/>
    </location>
</feature>
<organism evidence="2 3">
    <name type="scientific">Duganella phyllosphaerae</name>
    <dbReference type="NCBI Taxonomy" id="762836"/>
    <lineage>
        <taxon>Bacteria</taxon>
        <taxon>Pseudomonadati</taxon>
        <taxon>Pseudomonadota</taxon>
        <taxon>Betaproteobacteria</taxon>
        <taxon>Burkholderiales</taxon>
        <taxon>Oxalobacteraceae</taxon>
        <taxon>Telluria group</taxon>
        <taxon>Duganella</taxon>
    </lineage>
</organism>
<feature type="compositionally biased region" description="Basic and acidic residues" evidence="1">
    <location>
        <begin position="431"/>
        <end position="449"/>
    </location>
</feature>
<dbReference type="AlphaFoldDB" id="A0A1E7X437"/>
<evidence type="ECO:0000313" key="2">
    <source>
        <dbReference type="EMBL" id="OFA07224.1"/>
    </source>
</evidence>
<keyword evidence="3" id="KW-1185">Reference proteome</keyword>
<name>A0A1E7X437_9BURK</name>
<accession>A0A1E7X437</accession>
<comment type="caution">
    <text evidence="2">The sequence shown here is derived from an EMBL/GenBank/DDBJ whole genome shotgun (WGS) entry which is preliminary data.</text>
</comment>